<dbReference type="GO" id="GO:0047617">
    <property type="term" value="F:fatty acyl-CoA hydrolase activity"/>
    <property type="evidence" value="ECO:0007669"/>
    <property type="project" value="TreeGrafter"/>
</dbReference>
<dbReference type="STRING" id="68895.RR42_s2178"/>
<dbReference type="EMBL" id="CP010537">
    <property type="protein sequence ID" value="AJG23760.1"/>
    <property type="molecule type" value="Genomic_DNA"/>
</dbReference>
<sequence>MPQASLDFSFEITLSAAFHDLDPMNVVWHGNYVRYFEQARCALLARYHYDYPAMRDSGYAWPVVDMRVKYVGPLTYGQSFIVRATIVEWENRLKIEYVVRDAASGRRLTKGYTIQVAVDMASGEMQYVCPPVLLACLGLQDGAQPERQA</sequence>
<dbReference type="AlphaFoldDB" id="A0A0C4YMG3"/>
<evidence type="ECO:0000313" key="4">
    <source>
        <dbReference type="Proteomes" id="UP000031843"/>
    </source>
</evidence>
<name>A0A0C4YMG3_9BURK</name>
<reference evidence="3 4" key="1">
    <citation type="journal article" date="2015" name="Genome Announc.">
        <title>Complete Genome Sequence of Cupriavidus basilensis 4G11, Isolated from the Oak Ridge Field Research Center Site.</title>
        <authorList>
            <person name="Ray J."/>
            <person name="Waters R.J."/>
            <person name="Skerker J.M."/>
            <person name="Kuehl J.V."/>
            <person name="Price M.N."/>
            <person name="Huang J."/>
            <person name="Chakraborty R."/>
            <person name="Arkin A.P."/>
            <person name="Deutschbauer A."/>
        </authorList>
    </citation>
    <scope>NUCLEOTIDE SEQUENCE [LARGE SCALE GENOMIC DNA]</scope>
    <source>
        <strain evidence="3">4G11</strain>
    </source>
</reference>
<comment type="similarity">
    <text evidence="1">Belongs to the 4-hydroxybenzoyl-CoA thioesterase family.</text>
</comment>
<dbReference type="InterPro" id="IPR050563">
    <property type="entry name" value="4-hydroxybenzoyl-CoA_TE"/>
</dbReference>
<keyword evidence="4" id="KW-1185">Reference proteome</keyword>
<evidence type="ECO:0000313" key="3">
    <source>
        <dbReference type="EMBL" id="AJG23760.1"/>
    </source>
</evidence>
<dbReference type="PANTHER" id="PTHR31793">
    <property type="entry name" value="4-HYDROXYBENZOYL-COA THIOESTERASE FAMILY MEMBER"/>
    <property type="match status" value="1"/>
</dbReference>
<dbReference type="Gene3D" id="3.10.129.10">
    <property type="entry name" value="Hotdog Thioesterase"/>
    <property type="match status" value="1"/>
</dbReference>
<dbReference type="Proteomes" id="UP000031843">
    <property type="component" value="Chromosome secondary"/>
</dbReference>
<accession>A0A0C4YMG3</accession>
<gene>
    <name evidence="3" type="ORF">RR42_s2178</name>
</gene>
<dbReference type="RefSeq" id="WP_043355712.1">
    <property type="nucleotide sequence ID" value="NZ_CP010537.1"/>
</dbReference>
<evidence type="ECO:0000256" key="1">
    <source>
        <dbReference type="ARBA" id="ARBA00005953"/>
    </source>
</evidence>
<dbReference type="OrthoDB" id="9800856at2"/>
<dbReference type="SUPFAM" id="SSF54637">
    <property type="entry name" value="Thioesterase/thiol ester dehydrase-isomerase"/>
    <property type="match status" value="1"/>
</dbReference>
<evidence type="ECO:0000256" key="2">
    <source>
        <dbReference type="ARBA" id="ARBA00022801"/>
    </source>
</evidence>
<dbReference type="CDD" id="cd00586">
    <property type="entry name" value="4HBT"/>
    <property type="match status" value="1"/>
</dbReference>
<proteinExistence type="inferred from homology"/>
<dbReference type="PANTHER" id="PTHR31793:SF27">
    <property type="entry name" value="NOVEL THIOESTERASE SUPERFAMILY DOMAIN AND SAPOSIN A-TYPE DOMAIN CONTAINING PROTEIN (0610012H03RIK)"/>
    <property type="match status" value="1"/>
</dbReference>
<dbReference type="InterPro" id="IPR029069">
    <property type="entry name" value="HotDog_dom_sf"/>
</dbReference>
<dbReference type="Pfam" id="PF13279">
    <property type="entry name" value="4HBT_2"/>
    <property type="match status" value="1"/>
</dbReference>
<dbReference type="KEGG" id="cbw:RR42_s2178"/>
<organism evidence="3 4">
    <name type="scientific">Cupriavidus basilensis</name>
    <dbReference type="NCBI Taxonomy" id="68895"/>
    <lineage>
        <taxon>Bacteria</taxon>
        <taxon>Pseudomonadati</taxon>
        <taxon>Pseudomonadota</taxon>
        <taxon>Betaproteobacteria</taxon>
        <taxon>Burkholderiales</taxon>
        <taxon>Burkholderiaceae</taxon>
        <taxon>Cupriavidus</taxon>
    </lineage>
</organism>
<protein>
    <submittedName>
        <fullName evidence="3">4-hydroxybenzoyl-CoA thioesterase domain protein</fullName>
    </submittedName>
</protein>
<keyword evidence="2" id="KW-0378">Hydrolase</keyword>